<comment type="caution">
    <text evidence="1">The sequence shown here is derived from an EMBL/GenBank/DDBJ whole genome shotgun (WGS) entry which is preliminary data.</text>
</comment>
<reference evidence="2" key="1">
    <citation type="journal article" date="2019" name="Int. J. Syst. Evol. Microbiol.">
        <title>The Global Catalogue of Microorganisms (GCM) 10K type strain sequencing project: providing services to taxonomists for standard genome sequencing and annotation.</title>
        <authorList>
            <consortium name="The Broad Institute Genomics Platform"/>
            <consortium name="The Broad Institute Genome Sequencing Center for Infectious Disease"/>
            <person name="Wu L."/>
            <person name="Ma J."/>
        </authorList>
    </citation>
    <scope>NUCLEOTIDE SEQUENCE [LARGE SCALE GENOMIC DNA]</scope>
    <source>
        <strain evidence="2">FCH27</strain>
    </source>
</reference>
<evidence type="ECO:0008006" key="3">
    <source>
        <dbReference type="Google" id="ProtNLM"/>
    </source>
</evidence>
<dbReference type="Proteomes" id="UP001596524">
    <property type="component" value="Unassembled WGS sequence"/>
</dbReference>
<gene>
    <name evidence="1" type="ORF">ACFQO6_01335</name>
</gene>
<dbReference type="EMBL" id="JBHTCH010000001">
    <property type="protein sequence ID" value="MFC7358894.1"/>
    <property type="molecule type" value="Genomic_DNA"/>
</dbReference>
<name>A0ABW2MZC4_9ACTN</name>
<accession>A0ABW2MZC4</accession>
<protein>
    <recommendedName>
        <fullName evidence="3">Lipoprotein</fullName>
    </recommendedName>
</protein>
<organism evidence="1 2">
    <name type="scientific">Nocardioides astragali</name>
    <dbReference type="NCBI Taxonomy" id="1776736"/>
    <lineage>
        <taxon>Bacteria</taxon>
        <taxon>Bacillati</taxon>
        <taxon>Actinomycetota</taxon>
        <taxon>Actinomycetes</taxon>
        <taxon>Propionibacteriales</taxon>
        <taxon>Nocardioidaceae</taxon>
        <taxon>Nocardioides</taxon>
    </lineage>
</organism>
<evidence type="ECO:0000313" key="2">
    <source>
        <dbReference type="Proteomes" id="UP001596524"/>
    </source>
</evidence>
<proteinExistence type="predicted"/>
<keyword evidence="2" id="KW-1185">Reference proteome</keyword>
<evidence type="ECO:0000313" key="1">
    <source>
        <dbReference type="EMBL" id="MFC7358894.1"/>
    </source>
</evidence>
<dbReference type="RefSeq" id="WP_255890331.1">
    <property type="nucleotide sequence ID" value="NZ_JAFMZM010000003.1"/>
</dbReference>
<sequence>MSYASDRRWPAGRGHPRGWLLAGAVAAAVVTLMAGCTEASPEGTAVLRNATGEDSFEVVIRDLEGRRTAGGTLEDVYIFDTQFTDRERQCLEAGDGGFEVVDGADVVFASHDFADRPVCELDEIVLKDDGSLTWR</sequence>